<comment type="similarity">
    <text evidence="1">Belongs to the eukaryotic ribosomal protein eL39 family.</text>
</comment>
<reference evidence="6" key="1">
    <citation type="submission" date="2020-12" db="EMBL/GenBank/DDBJ databases">
        <title>Metabolic potential, ecology and presence of endohyphal bacteria is reflected in genomic diversity of Mucoromycotina.</title>
        <authorList>
            <person name="Muszewska A."/>
            <person name="Okrasinska A."/>
            <person name="Steczkiewicz K."/>
            <person name="Drgas O."/>
            <person name="Orlowska M."/>
            <person name="Perlinska-Lenart U."/>
            <person name="Aleksandrzak-Piekarczyk T."/>
            <person name="Szatraj K."/>
            <person name="Zielenkiewicz U."/>
            <person name="Pilsyk S."/>
            <person name="Malc E."/>
            <person name="Mieczkowski P."/>
            <person name="Kruszewska J.S."/>
            <person name="Biernat P."/>
            <person name="Pawlowska J."/>
        </authorList>
    </citation>
    <scope>NUCLEOTIDE SEQUENCE</scope>
    <source>
        <strain evidence="6">CBS 226.32</strain>
    </source>
</reference>
<dbReference type="InterPro" id="IPR000077">
    <property type="entry name" value="Ribosomal_eL39"/>
</dbReference>
<dbReference type="FunFam" id="1.10.1620.10:FF:000001">
    <property type="entry name" value="60S ribosomal protein-like L39"/>
    <property type="match status" value="1"/>
</dbReference>
<dbReference type="Proteomes" id="UP000650833">
    <property type="component" value="Unassembled WGS sequence"/>
</dbReference>
<evidence type="ECO:0000256" key="4">
    <source>
        <dbReference type="ARBA" id="ARBA00035234"/>
    </source>
</evidence>
<dbReference type="AlphaFoldDB" id="A0A8H7V4I9"/>
<evidence type="ECO:0000256" key="3">
    <source>
        <dbReference type="ARBA" id="ARBA00023274"/>
    </source>
</evidence>
<name>A0A8H7V4I9_9FUNG</name>
<protein>
    <recommendedName>
        <fullName evidence="4">Large ribosomal subunit protein eL39</fullName>
    </recommendedName>
    <alternativeName>
        <fullName evidence="5">60S ribosomal protein L39</fullName>
    </alternativeName>
</protein>
<gene>
    <name evidence="6" type="ORF">INT46_004834</name>
</gene>
<keyword evidence="7" id="KW-1185">Reference proteome</keyword>
<dbReference type="Pfam" id="PF00832">
    <property type="entry name" value="Ribosomal_L39"/>
    <property type="match status" value="1"/>
</dbReference>
<comment type="caution">
    <text evidence="6">The sequence shown here is derived from an EMBL/GenBank/DDBJ whole genome shotgun (WGS) entry which is preliminary data.</text>
</comment>
<dbReference type="GO" id="GO:0022625">
    <property type="term" value="C:cytosolic large ribosomal subunit"/>
    <property type="evidence" value="ECO:0007669"/>
    <property type="project" value="TreeGrafter"/>
</dbReference>
<dbReference type="OrthoDB" id="6332053at2759"/>
<organism evidence="6 7">
    <name type="scientific">Mucor plumbeus</name>
    <dbReference type="NCBI Taxonomy" id="97098"/>
    <lineage>
        <taxon>Eukaryota</taxon>
        <taxon>Fungi</taxon>
        <taxon>Fungi incertae sedis</taxon>
        <taxon>Mucoromycota</taxon>
        <taxon>Mucoromycotina</taxon>
        <taxon>Mucoromycetes</taxon>
        <taxon>Mucorales</taxon>
        <taxon>Mucorineae</taxon>
        <taxon>Mucoraceae</taxon>
        <taxon>Mucor</taxon>
    </lineage>
</organism>
<evidence type="ECO:0000313" key="6">
    <source>
        <dbReference type="EMBL" id="KAG2201129.1"/>
    </source>
</evidence>
<dbReference type="Gene3D" id="1.10.1620.10">
    <property type="entry name" value="Ribosomal protein L39e"/>
    <property type="match status" value="1"/>
</dbReference>
<dbReference type="PANTHER" id="PTHR19970:SF0">
    <property type="entry name" value="LARGE RIBOSOMAL SUBUNIT PROTEIN EL39"/>
    <property type="match status" value="1"/>
</dbReference>
<keyword evidence="2" id="KW-0689">Ribosomal protein</keyword>
<evidence type="ECO:0000256" key="1">
    <source>
        <dbReference type="ARBA" id="ARBA00009339"/>
    </source>
</evidence>
<dbReference type="SUPFAM" id="SSF48662">
    <property type="entry name" value="Ribosomal protein L39e"/>
    <property type="match status" value="1"/>
</dbReference>
<sequence length="85" mass="10233">MVFSLVIVIEQEGEWGHDGQKISLVDGLDERWRKKPSQKSFITKVKLGKAKKQNRPLPHWFRLKTDTKIRWNAKRRNWRHTKLNI</sequence>
<accession>A0A8H7V4I9</accession>
<dbReference type="InterPro" id="IPR023626">
    <property type="entry name" value="Ribosomal_eL39_dom_sf"/>
</dbReference>
<proteinExistence type="inferred from homology"/>
<dbReference type="GO" id="GO:0006412">
    <property type="term" value="P:translation"/>
    <property type="evidence" value="ECO:0007669"/>
    <property type="project" value="InterPro"/>
</dbReference>
<keyword evidence="3" id="KW-0687">Ribonucleoprotein</keyword>
<evidence type="ECO:0000256" key="2">
    <source>
        <dbReference type="ARBA" id="ARBA00022980"/>
    </source>
</evidence>
<evidence type="ECO:0000256" key="5">
    <source>
        <dbReference type="ARBA" id="ARBA00035339"/>
    </source>
</evidence>
<dbReference type="GO" id="GO:0003735">
    <property type="term" value="F:structural constituent of ribosome"/>
    <property type="evidence" value="ECO:0007669"/>
    <property type="project" value="InterPro"/>
</dbReference>
<evidence type="ECO:0000313" key="7">
    <source>
        <dbReference type="Proteomes" id="UP000650833"/>
    </source>
</evidence>
<dbReference type="EMBL" id="JAEPRC010000295">
    <property type="protein sequence ID" value="KAG2201129.1"/>
    <property type="molecule type" value="Genomic_DNA"/>
</dbReference>
<dbReference type="PANTHER" id="PTHR19970">
    <property type="entry name" value="RIBOSOMAL PROTEIN L39E"/>
    <property type="match status" value="1"/>
</dbReference>